<dbReference type="EMBL" id="BLXT01006818">
    <property type="protein sequence ID" value="GFO33626.1"/>
    <property type="molecule type" value="Genomic_DNA"/>
</dbReference>
<reference evidence="2 3" key="1">
    <citation type="journal article" date="2021" name="Elife">
        <title>Chloroplast acquisition without the gene transfer in kleptoplastic sea slugs, Plakobranchus ocellatus.</title>
        <authorList>
            <person name="Maeda T."/>
            <person name="Takahashi S."/>
            <person name="Yoshida T."/>
            <person name="Shimamura S."/>
            <person name="Takaki Y."/>
            <person name="Nagai Y."/>
            <person name="Toyoda A."/>
            <person name="Suzuki Y."/>
            <person name="Arimoto A."/>
            <person name="Ishii H."/>
            <person name="Satoh N."/>
            <person name="Nishiyama T."/>
            <person name="Hasebe M."/>
            <person name="Maruyama T."/>
            <person name="Minagawa J."/>
            <person name="Obokata J."/>
            <person name="Shigenobu S."/>
        </authorList>
    </citation>
    <scope>NUCLEOTIDE SEQUENCE [LARGE SCALE GENOMIC DNA]</scope>
</reference>
<keyword evidence="1" id="KW-1133">Transmembrane helix</keyword>
<evidence type="ECO:0000313" key="2">
    <source>
        <dbReference type="EMBL" id="GFO33626.1"/>
    </source>
</evidence>
<keyword evidence="1" id="KW-0812">Transmembrane</keyword>
<accession>A0AAV4CP21</accession>
<proteinExistence type="predicted"/>
<gene>
    <name evidence="2" type="ORF">PoB_006013100</name>
</gene>
<feature type="transmembrane region" description="Helical" evidence="1">
    <location>
        <begin position="30"/>
        <end position="49"/>
    </location>
</feature>
<dbReference type="Proteomes" id="UP000735302">
    <property type="component" value="Unassembled WGS sequence"/>
</dbReference>
<organism evidence="2 3">
    <name type="scientific">Plakobranchus ocellatus</name>
    <dbReference type="NCBI Taxonomy" id="259542"/>
    <lineage>
        <taxon>Eukaryota</taxon>
        <taxon>Metazoa</taxon>
        <taxon>Spiralia</taxon>
        <taxon>Lophotrochozoa</taxon>
        <taxon>Mollusca</taxon>
        <taxon>Gastropoda</taxon>
        <taxon>Heterobranchia</taxon>
        <taxon>Euthyneura</taxon>
        <taxon>Panpulmonata</taxon>
        <taxon>Sacoglossa</taxon>
        <taxon>Placobranchoidea</taxon>
        <taxon>Plakobranchidae</taxon>
        <taxon>Plakobranchus</taxon>
    </lineage>
</organism>
<comment type="caution">
    <text evidence="2">The sequence shown here is derived from an EMBL/GenBank/DDBJ whole genome shotgun (WGS) entry which is preliminary data.</text>
</comment>
<evidence type="ECO:0000256" key="1">
    <source>
        <dbReference type="SAM" id="Phobius"/>
    </source>
</evidence>
<keyword evidence="3" id="KW-1185">Reference proteome</keyword>
<protein>
    <recommendedName>
        <fullName evidence="4">Odorant receptor</fullName>
    </recommendedName>
</protein>
<evidence type="ECO:0000313" key="3">
    <source>
        <dbReference type="Proteomes" id="UP000735302"/>
    </source>
</evidence>
<keyword evidence="1" id="KW-0472">Membrane</keyword>
<name>A0AAV4CP21_9GAST</name>
<sequence>MFEKSDETKSIYRPQAKYKTDGQAKDLGRYWAQIVLDIMSMVILMLAVVGQSRELKAFDNILTPLLIDERLKACYGPLMDGLYLYINCSIRVSFLSDSREVVPNCFLTCVGDISALPPTFSRADSHVPFDYQGERTKDGNHCGDVHYCLPPHCSPPELALPSKTLQSENPTEFETHT</sequence>
<dbReference type="AlphaFoldDB" id="A0AAV4CP21"/>
<evidence type="ECO:0008006" key="4">
    <source>
        <dbReference type="Google" id="ProtNLM"/>
    </source>
</evidence>